<keyword evidence="2" id="KW-1185">Reference proteome</keyword>
<comment type="caution">
    <text evidence="1">The sequence shown here is derived from an EMBL/GenBank/DDBJ whole genome shotgun (WGS) entry which is preliminary data.</text>
</comment>
<name>A0ACC3SRZ8_LIPKO</name>
<sequence length="108" mass="12599">MLSPVRNNSVKSTFFASVRVNLQIVVLLLKQRSQDIFPGWSLVASFRISKMMSLDIFSFFCAVSFSRHFNYHPFIPDQNGTYRSAMDIHRHCASEIYHWCRSLFVCIT</sequence>
<evidence type="ECO:0000313" key="1">
    <source>
        <dbReference type="EMBL" id="KAK9234141.1"/>
    </source>
</evidence>
<accession>A0ACC3SRZ8</accession>
<gene>
    <name evidence="1" type="ORF">V1525DRAFT_414034</name>
</gene>
<proteinExistence type="predicted"/>
<evidence type="ECO:0000313" key="2">
    <source>
        <dbReference type="Proteomes" id="UP001433508"/>
    </source>
</evidence>
<dbReference type="EMBL" id="MU971511">
    <property type="protein sequence ID" value="KAK9234141.1"/>
    <property type="molecule type" value="Genomic_DNA"/>
</dbReference>
<protein>
    <submittedName>
        <fullName evidence="1">Uncharacterized protein</fullName>
    </submittedName>
</protein>
<reference evidence="2" key="1">
    <citation type="journal article" date="2024" name="Front. Bioeng. Biotechnol.">
        <title>Genome-scale model development and genomic sequencing of the oleaginous clade Lipomyces.</title>
        <authorList>
            <person name="Czajka J.J."/>
            <person name="Han Y."/>
            <person name="Kim J."/>
            <person name="Mondo S.J."/>
            <person name="Hofstad B.A."/>
            <person name="Robles A."/>
            <person name="Haridas S."/>
            <person name="Riley R."/>
            <person name="LaButti K."/>
            <person name="Pangilinan J."/>
            <person name="Andreopoulos W."/>
            <person name="Lipzen A."/>
            <person name="Yan J."/>
            <person name="Wang M."/>
            <person name="Ng V."/>
            <person name="Grigoriev I.V."/>
            <person name="Spatafora J.W."/>
            <person name="Magnuson J.K."/>
            <person name="Baker S.E."/>
            <person name="Pomraning K.R."/>
        </authorList>
    </citation>
    <scope>NUCLEOTIDE SEQUENCE [LARGE SCALE GENOMIC DNA]</scope>
    <source>
        <strain evidence="2">CBS 7786</strain>
    </source>
</reference>
<organism evidence="1 2">
    <name type="scientific">Lipomyces kononenkoae</name>
    <name type="common">Yeast</name>
    <dbReference type="NCBI Taxonomy" id="34357"/>
    <lineage>
        <taxon>Eukaryota</taxon>
        <taxon>Fungi</taxon>
        <taxon>Dikarya</taxon>
        <taxon>Ascomycota</taxon>
        <taxon>Saccharomycotina</taxon>
        <taxon>Lipomycetes</taxon>
        <taxon>Lipomycetales</taxon>
        <taxon>Lipomycetaceae</taxon>
        <taxon>Lipomyces</taxon>
    </lineage>
</organism>
<dbReference type="Proteomes" id="UP001433508">
    <property type="component" value="Unassembled WGS sequence"/>
</dbReference>